<dbReference type="InterPro" id="IPR039470">
    <property type="entry name" value="Nuc_deoxyri_tr2"/>
</dbReference>
<gene>
    <name evidence="2" type="ORF">IW256_002656</name>
</gene>
<comment type="caution">
    <text evidence="2">The sequence shown here is derived from an EMBL/GenBank/DDBJ whole genome shotgun (WGS) entry which is preliminary data.</text>
</comment>
<dbReference type="Gene3D" id="3.40.50.450">
    <property type="match status" value="1"/>
</dbReference>
<feature type="domain" description="Nudix hydrolase" evidence="1">
    <location>
        <begin position="228"/>
        <end position="385"/>
    </location>
</feature>
<reference evidence="2" key="1">
    <citation type="submission" date="2020-11" db="EMBL/GenBank/DDBJ databases">
        <title>Sequencing the genomes of 1000 actinobacteria strains.</title>
        <authorList>
            <person name="Klenk H.-P."/>
        </authorList>
    </citation>
    <scope>NUCLEOTIDE SEQUENCE</scope>
    <source>
        <strain evidence="2">DSM 43175</strain>
    </source>
</reference>
<dbReference type="EMBL" id="JADOUA010000001">
    <property type="protein sequence ID" value="MBG6088543.1"/>
    <property type="molecule type" value="Genomic_DNA"/>
</dbReference>
<keyword evidence="3" id="KW-1185">Reference proteome</keyword>
<protein>
    <submittedName>
        <fullName evidence="2">8-oxo-dGTP pyrophosphatase MutT (NUDIX family)</fullName>
    </submittedName>
</protein>
<evidence type="ECO:0000313" key="3">
    <source>
        <dbReference type="Proteomes" id="UP000614047"/>
    </source>
</evidence>
<dbReference type="InterPro" id="IPR000086">
    <property type="entry name" value="NUDIX_hydrolase_dom"/>
</dbReference>
<dbReference type="PROSITE" id="PS51462">
    <property type="entry name" value="NUDIX"/>
    <property type="match status" value="1"/>
</dbReference>
<proteinExistence type="predicted"/>
<name>A0A931DH67_9ACTN</name>
<dbReference type="SUPFAM" id="SSF55811">
    <property type="entry name" value="Nudix"/>
    <property type="match status" value="1"/>
</dbReference>
<accession>A0A931DH67</accession>
<organism evidence="2 3">
    <name type="scientific">Actinomadura viridis</name>
    <dbReference type="NCBI Taxonomy" id="58110"/>
    <lineage>
        <taxon>Bacteria</taxon>
        <taxon>Bacillati</taxon>
        <taxon>Actinomycetota</taxon>
        <taxon>Actinomycetes</taxon>
        <taxon>Streptosporangiales</taxon>
        <taxon>Thermomonosporaceae</taxon>
        <taxon>Actinomadura</taxon>
    </lineage>
</organism>
<dbReference type="InterPro" id="IPR015797">
    <property type="entry name" value="NUDIX_hydrolase-like_dom_sf"/>
</dbReference>
<evidence type="ECO:0000313" key="2">
    <source>
        <dbReference type="EMBL" id="MBG6088543.1"/>
    </source>
</evidence>
<dbReference type="RefSeq" id="WP_197011247.1">
    <property type="nucleotide sequence ID" value="NZ_BAABES010000005.1"/>
</dbReference>
<dbReference type="Pfam" id="PF15891">
    <property type="entry name" value="Nuc_deoxyri_tr2"/>
    <property type="match status" value="1"/>
</dbReference>
<dbReference type="Gene3D" id="3.90.79.10">
    <property type="entry name" value="Nucleoside Triphosphate Pyrophosphohydrolase"/>
    <property type="match status" value="1"/>
</dbReference>
<dbReference type="AlphaFoldDB" id="A0A931DH67"/>
<sequence>MAREVITVYAREEPPDRWDAAIFLAGPTPRAPEVGSWRPEAIAELEERWKGGGRLVVFSPEDRHRVHFDYVGQVEWEERCLHLADEIVFYVPRDLATMPAFTTNVEWGMWHDSGRVVFGAPPEAPKNRYLLHYAAKLGVPRATDLPGTVAAALGRIGTGAPRAGGECQVPLLVWRTPSFQQWYGAQRAAGNALLGARVVWSIGDHRGLRVRIRVAAEDRVKEGEVVIYRPDISAVVLYRPGPSLEETTVVLVREFRAPAATPDGFVHEPPGGSAPGGAGGDPLRTALDELAEETGLVLPPERLRPHGDRQVNATLSAHRAHVFSAEITAAELAGLGTAGPRGVAADGERTLVEITTFGEILRGRSADWASVGMVAGVLAEAGLRG</sequence>
<dbReference type="Proteomes" id="UP000614047">
    <property type="component" value="Unassembled WGS sequence"/>
</dbReference>
<evidence type="ECO:0000259" key="1">
    <source>
        <dbReference type="PROSITE" id="PS51462"/>
    </source>
</evidence>